<dbReference type="InterPro" id="IPR051886">
    <property type="entry name" value="Seed_Dev/Stress_Resp_Reg"/>
</dbReference>
<dbReference type="PROSITE" id="PS51806">
    <property type="entry name" value="DOG1"/>
    <property type="match status" value="1"/>
</dbReference>
<accession>A0AAW1GTZ0</accession>
<keyword evidence="3" id="KW-1185">Reference proteome</keyword>
<proteinExistence type="predicted"/>
<sequence>MIKSIINHFKNTRSFKDFYTDWITTLKTTLLPHLTHSLSSSSSPDPLLLSTHVQLVLAHFNTYFSALDTASNDNLSHLIYPSWRNDIEKPFLWFGDFHPYIFTNLLRSFLEYDDSDENDNGFELDLSNMGRNPWRNLDGSLGHKVEHIECGLRLMVPAIGKRAREAQCRLVGKMGSGYEVGEMVGEVVEEMTCVFLDANRLRKSVLSDIVSALNVNQAAFFLHGLVQFYVGFWDSKSID</sequence>
<reference evidence="2" key="1">
    <citation type="submission" date="2024-03" db="EMBL/GenBank/DDBJ databases">
        <title>WGS assembly of Saponaria officinalis var. Norfolk2.</title>
        <authorList>
            <person name="Jenkins J."/>
            <person name="Shu S."/>
            <person name="Grimwood J."/>
            <person name="Barry K."/>
            <person name="Goodstein D."/>
            <person name="Schmutz J."/>
            <person name="Leebens-Mack J."/>
            <person name="Osbourn A."/>
        </authorList>
    </citation>
    <scope>NUCLEOTIDE SEQUENCE [LARGE SCALE GENOMIC DNA]</scope>
    <source>
        <strain evidence="2">JIC</strain>
    </source>
</reference>
<dbReference type="Proteomes" id="UP001443914">
    <property type="component" value="Unassembled WGS sequence"/>
</dbReference>
<dbReference type="PANTHER" id="PTHR46354:SF9">
    <property type="entry name" value="PROTEIN INAPERTURATE POLLEN1"/>
    <property type="match status" value="1"/>
</dbReference>
<dbReference type="PANTHER" id="PTHR46354">
    <property type="entry name" value="DOG1 DOMAIN-CONTAINING PROTEIN"/>
    <property type="match status" value="1"/>
</dbReference>
<dbReference type="EMBL" id="JBDFQZ010000013">
    <property type="protein sequence ID" value="KAK9668324.1"/>
    <property type="molecule type" value="Genomic_DNA"/>
</dbReference>
<protein>
    <recommendedName>
        <fullName evidence="1">DOG1 domain-containing protein</fullName>
    </recommendedName>
</protein>
<name>A0AAW1GTZ0_SAPOF</name>
<evidence type="ECO:0000259" key="1">
    <source>
        <dbReference type="PROSITE" id="PS51806"/>
    </source>
</evidence>
<comment type="caution">
    <text evidence="2">The sequence shown here is derived from an EMBL/GenBank/DDBJ whole genome shotgun (WGS) entry which is preliminary data.</text>
</comment>
<dbReference type="GO" id="GO:0043565">
    <property type="term" value="F:sequence-specific DNA binding"/>
    <property type="evidence" value="ECO:0007669"/>
    <property type="project" value="InterPro"/>
</dbReference>
<dbReference type="AlphaFoldDB" id="A0AAW1GTZ0"/>
<dbReference type="Pfam" id="PF14144">
    <property type="entry name" value="DOG1"/>
    <property type="match status" value="1"/>
</dbReference>
<organism evidence="2 3">
    <name type="scientific">Saponaria officinalis</name>
    <name type="common">Common soapwort</name>
    <name type="synonym">Lychnis saponaria</name>
    <dbReference type="NCBI Taxonomy" id="3572"/>
    <lineage>
        <taxon>Eukaryota</taxon>
        <taxon>Viridiplantae</taxon>
        <taxon>Streptophyta</taxon>
        <taxon>Embryophyta</taxon>
        <taxon>Tracheophyta</taxon>
        <taxon>Spermatophyta</taxon>
        <taxon>Magnoliopsida</taxon>
        <taxon>eudicotyledons</taxon>
        <taxon>Gunneridae</taxon>
        <taxon>Pentapetalae</taxon>
        <taxon>Caryophyllales</taxon>
        <taxon>Caryophyllaceae</taxon>
        <taxon>Caryophylleae</taxon>
        <taxon>Saponaria</taxon>
    </lineage>
</organism>
<feature type="domain" description="DOG1" evidence="1">
    <location>
        <begin position="12"/>
        <end position="239"/>
    </location>
</feature>
<evidence type="ECO:0000313" key="2">
    <source>
        <dbReference type="EMBL" id="KAK9668324.1"/>
    </source>
</evidence>
<gene>
    <name evidence="2" type="ORF">RND81_13G051700</name>
</gene>
<dbReference type="InterPro" id="IPR025422">
    <property type="entry name" value="TGA_domain"/>
</dbReference>
<evidence type="ECO:0000313" key="3">
    <source>
        <dbReference type="Proteomes" id="UP001443914"/>
    </source>
</evidence>
<dbReference type="GO" id="GO:0006351">
    <property type="term" value="P:DNA-templated transcription"/>
    <property type="evidence" value="ECO:0007669"/>
    <property type="project" value="InterPro"/>
</dbReference>